<sequence length="251" mass="29533">MNFFTQVRDETIEKRLNSSQERKFKYVYDKLKHIAQCDVNLLTRCDSTKLAKTAAIIEKETNLNYIDVLVCFYDCFPSVRLSRIMSTDDKSTGRIANKLADKLRLIDELMTAVVDDVQIYLLQNSIYTYKDYDDQELEQFVLNNLNIIMTILNKYVLDIDKLINFIKRRQEHYETALSFDIIIDFRKYIMNDSILVKSLADFLQKSNRQNVLSIEEGEKYSALFDSYAKKLQSTQETIDLSNNSYKLSYDQ</sequence>
<dbReference type="Proteomes" id="UP000663891">
    <property type="component" value="Unassembled WGS sequence"/>
</dbReference>
<accession>A0A815P553</accession>
<reference evidence="1" key="1">
    <citation type="submission" date="2021-02" db="EMBL/GenBank/DDBJ databases">
        <authorList>
            <person name="Nowell W R."/>
        </authorList>
    </citation>
    <scope>NUCLEOTIDE SEQUENCE</scope>
</reference>
<evidence type="ECO:0000313" key="2">
    <source>
        <dbReference type="Proteomes" id="UP000663891"/>
    </source>
</evidence>
<name>A0A815P553_9BILA</name>
<dbReference type="EMBL" id="CAJNON010001242">
    <property type="protein sequence ID" value="CAF1444321.1"/>
    <property type="molecule type" value="Genomic_DNA"/>
</dbReference>
<evidence type="ECO:0000313" key="1">
    <source>
        <dbReference type="EMBL" id="CAF1444321.1"/>
    </source>
</evidence>
<comment type="caution">
    <text evidence="1">The sequence shown here is derived from an EMBL/GenBank/DDBJ whole genome shotgun (WGS) entry which is preliminary data.</text>
</comment>
<proteinExistence type="predicted"/>
<protein>
    <submittedName>
        <fullName evidence="1">Uncharacterized protein</fullName>
    </submittedName>
</protein>
<dbReference type="AlphaFoldDB" id="A0A815P553"/>
<gene>
    <name evidence="1" type="ORF">VCS650_LOCUS39081</name>
</gene>
<organism evidence="1 2">
    <name type="scientific">Adineta steineri</name>
    <dbReference type="NCBI Taxonomy" id="433720"/>
    <lineage>
        <taxon>Eukaryota</taxon>
        <taxon>Metazoa</taxon>
        <taxon>Spiralia</taxon>
        <taxon>Gnathifera</taxon>
        <taxon>Rotifera</taxon>
        <taxon>Eurotatoria</taxon>
        <taxon>Bdelloidea</taxon>
        <taxon>Adinetida</taxon>
        <taxon>Adinetidae</taxon>
        <taxon>Adineta</taxon>
    </lineage>
</organism>